<dbReference type="GO" id="GO:0003988">
    <property type="term" value="F:acetyl-CoA C-acyltransferase activity"/>
    <property type="evidence" value="ECO:0007669"/>
    <property type="project" value="UniProtKB-ARBA"/>
</dbReference>
<proteinExistence type="predicted"/>
<dbReference type="EMBL" id="NJIH01000007">
    <property type="protein sequence ID" value="OWT59136.1"/>
    <property type="molecule type" value="Genomic_DNA"/>
</dbReference>
<evidence type="ECO:0000259" key="1">
    <source>
        <dbReference type="Pfam" id="PF22691"/>
    </source>
</evidence>
<comment type="caution">
    <text evidence="2">The sequence shown here is derived from an EMBL/GenBank/DDBJ whole genome shotgun (WGS) entry which is preliminary data.</text>
</comment>
<organism evidence="2 3">
    <name type="scientific">Candidimonas nitroreducens</name>
    <dbReference type="NCBI Taxonomy" id="683354"/>
    <lineage>
        <taxon>Bacteria</taxon>
        <taxon>Pseudomonadati</taxon>
        <taxon>Pseudomonadota</taxon>
        <taxon>Betaproteobacteria</taxon>
        <taxon>Burkholderiales</taxon>
        <taxon>Alcaligenaceae</taxon>
        <taxon>Candidimonas</taxon>
    </lineage>
</organism>
<dbReference type="InterPro" id="IPR016039">
    <property type="entry name" value="Thiolase-like"/>
</dbReference>
<sequence length="383" mass="39754">MAHSLRGKAAVVGIGTTAGWNSPGFSSLDQLAQAVLAAASDAGISVSEIDGLFAATLSQFMPALSAAEYLGIHPAYMDGTNIGGSSFVEHLIPAMAALDAGLCSVACICYGSNQLSAGGKLATLSEPQIWEEPYQPRNPIGGYALAAARHMHEYGTTRRQLAEVAVAARKWAQLNEAAYERQALTIEDVLSSRLVSDPLSVRDCCLVTDGGGAVILVRSDKARDFPNKPVYLLGAGVATSHRQISSMPDLTVTAAVESGHRAYEMAGLSAKDIDVLQLYDAFTINPILFLEDLGFCPKGEGGRFVENGALAPGGVLAVNTNGGGLSCNHPGMYGVFTIIETVRQLRGTAGQRQVSGAEVGLAHGNGGPLSSQATAIFGTGMTL</sequence>
<name>A0A225MD20_9BURK</name>
<reference evidence="3" key="1">
    <citation type="submission" date="2017-06" db="EMBL/GenBank/DDBJ databases">
        <title>Herbaspirillum phytohormonus sp. nov., isolated from the root nodule of Robinia pseudoacacia in lead-zinc mine.</title>
        <authorList>
            <person name="Fan M."/>
            <person name="Lin Y."/>
        </authorList>
    </citation>
    <scope>NUCLEOTIDE SEQUENCE [LARGE SCALE GENOMIC DNA]</scope>
    <source>
        <strain evidence="3">SC-089</strain>
    </source>
</reference>
<feature type="domain" description="Thiolase C-terminal" evidence="1">
    <location>
        <begin position="236"/>
        <end position="379"/>
    </location>
</feature>
<keyword evidence="3" id="KW-1185">Reference proteome</keyword>
<dbReference type="NCBIfam" id="NF004811">
    <property type="entry name" value="PRK06158.1"/>
    <property type="match status" value="1"/>
</dbReference>
<accession>A0A225MD20</accession>
<dbReference type="RefSeq" id="WP_088603867.1">
    <property type="nucleotide sequence ID" value="NZ_NJIH01000007.1"/>
</dbReference>
<evidence type="ECO:0000313" key="3">
    <source>
        <dbReference type="Proteomes" id="UP000214603"/>
    </source>
</evidence>
<dbReference type="CDD" id="cd00829">
    <property type="entry name" value="SCP-x_thiolase"/>
    <property type="match status" value="1"/>
</dbReference>
<dbReference type="PANTHER" id="PTHR42870">
    <property type="entry name" value="ACETYL-COA C-ACETYLTRANSFERASE"/>
    <property type="match status" value="1"/>
</dbReference>
<dbReference type="Pfam" id="PF22691">
    <property type="entry name" value="Thiolase_C_1"/>
    <property type="match status" value="1"/>
</dbReference>
<dbReference type="SUPFAM" id="SSF53901">
    <property type="entry name" value="Thiolase-like"/>
    <property type="match status" value="2"/>
</dbReference>
<dbReference type="InterPro" id="IPR002155">
    <property type="entry name" value="Thiolase"/>
</dbReference>
<dbReference type="PIRSF" id="PIRSF000429">
    <property type="entry name" value="Ac-CoA_Ac_transf"/>
    <property type="match status" value="1"/>
</dbReference>
<dbReference type="AlphaFoldDB" id="A0A225MD20"/>
<dbReference type="InterPro" id="IPR055140">
    <property type="entry name" value="Thiolase_C_2"/>
</dbReference>
<protein>
    <submittedName>
        <fullName evidence="2">Thiolase</fullName>
    </submittedName>
</protein>
<dbReference type="Proteomes" id="UP000214603">
    <property type="component" value="Unassembled WGS sequence"/>
</dbReference>
<dbReference type="PANTHER" id="PTHR42870:SF1">
    <property type="entry name" value="NON-SPECIFIC LIPID-TRANSFER PROTEIN-LIKE 2"/>
    <property type="match status" value="1"/>
</dbReference>
<gene>
    <name evidence="2" type="ORF">CEY11_13180</name>
</gene>
<evidence type="ECO:0000313" key="2">
    <source>
        <dbReference type="EMBL" id="OWT59136.1"/>
    </source>
</evidence>
<dbReference type="OrthoDB" id="9790314at2"/>
<dbReference type="Gene3D" id="3.40.47.10">
    <property type="match status" value="1"/>
</dbReference>